<dbReference type="Proteomes" id="UP000813463">
    <property type="component" value="Chromosome 5"/>
</dbReference>
<reference evidence="3" key="2">
    <citation type="submission" date="2025-08" db="UniProtKB">
        <authorList>
            <consortium name="RefSeq"/>
        </authorList>
    </citation>
    <scope>IDENTIFICATION</scope>
    <source>
        <tissue evidence="3">Leaf</tissue>
    </source>
</reference>
<dbReference type="PANTHER" id="PTHR46033:SF8">
    <property type="entry name" value="PROTEIN MAINTENANCE OF MERISTEMS-LIKE"/>
    <property type="match status" value="1"/>
</dbReference>
<evidence type="ECO:0000313" key="2">
    <source>
        <dbReference type="Proteomes" id="UP000813463"/>
    </source>
</evidence>
<dbReference type="InterPro" id="IPR044824">
    <property type="entry name" value="MAIN-like"/>
</dbReference>
<reference evidence="2" key="1">
    <citation type="journal article" date="2021" name="Nat. Commun.">
        <title>Genomic analyses provide insights into spinach domestication and the genetic basis of agronomic traits.</title>
        <authorList>
            <person name="Cai X."/>
            <person name="Sun X."/>
            <person name="Xu C."/>
            <person name="Sun H."/>
            <person name="Wang X."/>
            <person name="Ge C."/>
            <person name="Zhang Z."/>
            <person name="Wang Q."/>
            <person name="Fei Z."/>
            <person name="Jiao C."/>
            <person name="Wang Q."/>
        </authorList>
    </citation>
    <scope>NUCLEOTIDE SEQUENCE [LARGE SCALE GENOMIC DNA]</scope>
    <source>
        <strain evidence="2">cv. Varoflay</strain>
    </source>
</reference>
<sequence length="453" mass="50412">MGGGPEDGSVIPTFARHIASRLWEGPLEGENSVARGCIRCQSRGLLCAELQTLSEGMPEGVKTLIADTGLSPLPWVTTGHFDLPLISAFVERWQPDTKTFHLPFGEMTIMLHDVFMIVGIPIEGRPVSTVLDSDSIDSSLASLLQDEIVNIRVKPPGIMECGGVRWKTVMERCGGTRSPEIQARGWLLLALGSCLFVDKTSNRVTPHPLVELDDLSTVRGHSWGSACLAYLFRQLGVATRADSASIGGCLTLLQAWIYEYFPCFPPHATVKETTAGRPRALRWEFVACPANPDRLASYRYTLDYMSVVEVSWTPYGRSIAIQHPRTLYMGHLRCRGIGEIYAPNRVTRQLGYVQEIPTTLGSPGVAYRPRSSHRYEINFCNMGFMDVDWSRGGYPRLDLTRLTCLRQSGPTVAIGYLELYLKITHSKILRNPPQGQHDNYPPGLTLIMYACFY</sequence>
<protein>
    <submittedName>
        <fullName evidence="3">Protein MAIN-LIKE 1-like</fullName>
    </submittedName>
</protein>
<organism evidence="2 3">
    <name type="scientific">Spinacia oleracea</name>
    <name type="common">Spinach</name>
    <dbReference type="NCBI Taxonomy" id="3562"/>
    <lineage>
        <taxon>Eukaryota</taxon>
        <taxon>Viridiplantae</taxon>
        <taxon>Streptophyta</taxon>
        <taxon>Embryophyta</taxon>
        <taxon>Tracheophyta</taxon>
        <taxon>Spermatophyta</taxon>
        <taxon>Magnoliopsida</taxon>
        <taxon>eudicotyledons</taxon>
        <taxon>Gunneridae</taxon>
        <taxon>Pentapetalae</taxon>
        <taxon>Caryophyllales</taxon>
        <taxon>Chenopodiaceae</taxon>
        <taxon>Chenopodioideae</taxon>
        <taxon>Anserineae</taxon>
        <taxon>Spinacia</taxon>
    </lineage>
</organism>
<dbReference type="GeneID" id="130461596"/>
<evidence type="ECO:0000259" key="1">
    <source>
        <dbReference type="Pfam" id="PF10536"/>
    </source>
</evidence>
<feature type="domain" description="Aminotransferase-like plant mobile" evidence="1">
    <location>
        <begin position="82"/>
        <end position="360"/>
    </location>
</feature>
<dbReference type="InterPro" id="IPR019557">
    <property type="entry name" value="AminoTfrase-like_pln_mobile"/>
</dbReference>
<accession>A0ABM3QQS8</accession>
<evidence type="ECO:0000313" key="3">
    <source>
        <dbReference type="RefSeq" id="XP_056685727.1"/>
    </source>
</evidence>
<name>A0ABM3QQS8_SPIOL</name>
<keyword evidence="2" id="KW-1185">Reference proteome</keyword>
<dbReference type="RefSeq" id="XP_056685727.1">
    <property type="nucleotide sequence ID" value="XM_056829749.1"/>
</dbReference>
<dbReference type="PANTHER" id="PTHR46033">
    <property type="entry name" value="PROTEIN MAIN-LIKE 2"/>
    <property type="match status" value="1"/>
</dbReference>
<dbReference type="Pfam" id="PF10536">
    <property type="entry name" value="PMD"/>
    <property type="match status" value="1"/>
</dbReference>
<proteinExistence type="predicted"/>
<gene>
    <name evidence="3" type="primary">LOC130461596</name>
</gene>